<protein>
    <submittedName>
        <fullName evidence="2">Uncharacterized protein</fullName>
    </submittedName>
</protein>
<accession>A0ABW1FBD5</accession>
<organism evidence="2 3">
    <name type="scientific">Kitasatospora aburaviensis</name>
    <dbReference type="NCBI Taxonomy" id="67265"/>
    <lineage>
        <taxon>Bacteria</taxon>
        <taxon>Bacillati</taxon>
        <taxon>Actinomycetota</taxon>
        <taxon>Actinomycetes</taxon>
        <taxon>Kitasatosporales</taxon>
        <taxon>Streptomycetaceae</taxon>
        <taxon>Kitasatospora</taxon>
    </lineage>
</organism>
<feature type="region of interest" description="Disordered" evidence="1">
    <location>
        <begin position="21"/>
        <end position="46"/>
    </location>
</feature>
<dbReference type="EMBL" id="JBHSOD010000075">
    <property type="protein sequence ID" value="MFC5890229.1"/>
    <property type="molecule type" value="Genomic_DNA"/>
</dbReference>
<evidence type="ECO:0000313" key="2">
    <source>
        <dbReference type="EMBL" id="MFC5890229.1"/>
    </source>
</evidence>
<sequence length="132" mass="13210">MDIVVVLELDTPTNVRVLQPDRTPAEPEKAVRRAHTAPAEASGLCGPLTLCGLDTSEMTLAPHLSARDRQRWHTCSTCRTTGGRTGGGTGGSADGGTGGSPDGGTAPGTPAGSTPAPGTPEDGTRPPEASAP</sequence>
<feature type="compositionally biased region" description="Gly residues" evidence="1">
    <location>
        <begin position="83"/>
        <end position="106"/>
    </location>
</feature>
<dbReference type="RefSeq" id="WP_345328037.1">
    <property type="nucleotide sequence ID" value="NZ_BAAAVH010000016.1"/>
</dbReference>
<name>A0ABW1FBD5_9ACTN</name>
<evidence type="ECO:0000256" key="1">
    <source>
        <dbReference type="SAM" id="MobiDB-lite"/>
    </source>
</evidence>
<feature type="compositionally biased region" description="Low complexity" evidence="1">
    <location>
        <begin position="107"/>
        <end position="120"/>
    </location>
</feature>
<keyword evidence="3" id="KW-1185">Reference proteome</keyword>
<evidence type="ECO:0000313" key="3">
    <source>
        <dbReference type="Proteomes" id="UP001596067"/>
    </source>
</evidence>
<gene>
    <name evidence="2" type="ORF">ACFP0N_35260</name>
</gene>
<proteinExistence type="predicted"/>
<comment type="caution">
    <text evidence="2">The sequence shown here is derived from an EMBL/GenBank/DDBJ whole genome shotgun (WGS) entry which is preliminary data.</text>
</comment>
<reference evidence="3" key="1">
    <citation type="journal article" date="2019" name="Int. J. Syst. Evol. Microbiol.">
        <title>The Global Catalogue of Microorganisms (GCM) 10K type strain sequencing project: providing services to taxonomists for standard genome sequencing and annotation.</title>
        <authorList>
            <consortium name="The Broad Institute Genomics Platform"/>
            <consortium name="The Broad Institute Genome Sequencing Center for Infectious Disease"/>
            <person name="Wu L."/>
            <person name="Ma J."/>
        </authorList>
    </citation>
    <scope>NUCLEOTIDE SEQUENCE [LARGE SCALE GENOMIC DNA]</scope>
    <source>
        <strain evidence="3">CGMCC 4.1469</strain>
    </source>
</reference>
<feature type="region of interest" description="Disordered" evidence="1">
    <location>
        <begin position="68"/>
        <end position="132"/>
    </location>
</feature>
<dbReference type="Proteomes" id="UP001596067">
    <property type="component" value="Unassembled WGS sequence"/>
</dbReference>